<keyword evidence="4" id="KW-1185">Reference proteome</keyword>
<reference evidence="3 4" key="1">
    <citation type="submission" date="2018-04" db="EMBL/GenBank/DDBJ databases">
        <title>Genomic Encyclopedia of Type Strains, Phase IV (KMG-IV): sequencing the most valuable type-strain genomes for metagenomic binning, comparative biology and taxonomic classification.</title>
        <authorList>
            <person name="Goeker M."/>
        </authorList>
    </citation>
    <scope>NUCLEOTIDE SEQUENCE [LARGE SCALE GENOMIC DNA]</scope>
    <source>
        <strain evidence="3 4">DSM 7138</strain>
    </source>
</reference>
<evidence type="ECO:0000313" key="3">
    <source>
        <dbReference type="EMBL" id="PTM99046.1"/>
    </source>
</evidence>
<dbReference type="Gene3D" id="3.30.420.10">
    <property type="entry name" value="Ribonuclease H-like superfamily/Ribonuclease H"/>
    <property type="match status" value="1"/>
</dbReference>
<accession>A0A2T5BJA2</accession>
<dbReference type="GO" id="GO:0015074">
    <property type="term" value="P:DNA integration"/>
    <property type="evidence" value="ECO:0007669"/>
    <property type="project" value="InterPro"/>
</dbReference>
<proteinExistence type="predicted"/>
<dbReference type="EMBL" id="PZZZ01000001">
    <property type="protein sequence ID" value="PTM99046.1"/>
    <property type="molecule type" value="Genomic_DNA"/>
</dbReference>
<sequence length="715" mass="80704">MNQFVPRLAFGHHDKIVIDGVGHEPMSSDQTHHVLRRYESGEEIRRSHEELYQLRSEGRLLQISNGYYRASAERARRARPAGDLVSNLKMSQQETILWRKEYCDRFLRMAAQRKATRSDESMAMAISTITGEIIKMGGGSKRCGGKVVSRRPPSPTALRKWLRAYEAWNYDPMALRDHLGRSGNRKSRLPEEIRALLREAAEGYADSLKPSLADQHVALGLLVKALNEERKVDGLEPYLIPSVRTLSKEIAKLNDFEVMAAREGDEKANKAFYIVRGGLGVSRPLERIEIDEWNVSLRTLMDKDPAWQELSVAVKEKIERNRFWISVAIDCATRAIVGLHIVDGAPSSESAVATLRQVVSDKSAIAKAAGCESPWNMGSRKIQTICTDTGSAWYSQEFRAACADLGIEIMFPPAGVPQMRARIERVFSTFHKQLIARFHGRTFENVVAKGDYDPDAMAVLDKEELYQVLVRYVVDVYHNTPHEGLKKETPLNAWIRLNRQFGTEDTLDPDIARSIFGTTIEATIQKHGVRLFGLNYYHDELQRLRRRNRKKAVIVRVDQTDVGFISVRTEEGWLMVPCREDGMDGVSLHTLKLANEKIRREHGEQAKASRDVRLRAIADILAFSEAATERAGLLPPTYSSEQIRSLASVDDRRRRIEDVTPDERDFLAEDGSIDEIANPSALVSGMVPGLADEPTAINAENADDDDDDDDFFMEF</sequence>
<dbReference type="OrthoDB" id="5287589at2"/>
<gene>
    <name evidence="3" type="ORF">C7449_101717</name>
</gene>
<dbReference type="GO" id="GO:0003676">
    <property type="term" value="F:nucleic acid binding"/>
    <property type="evidence" value="ECO:0007669"/>
    <property type="project" value="InterPro"/>
</dbReference>
<feature type="domain" description="Integrase catalytic" evidence="2">
    <location>
        <begin position="298"/>
        <end position="498"/>
    </location>
</feature>
<protein>
    <submittedName>
        <fullName evidence="3">Putative transposase</fullName>
    </submittedName>
</protein>
<name>A0A2T5BJA2_MYCDI</name>
<dbReference type="InterPro" id="IPR001584">
    <property type="entry name" value="Integrase_cat-core"/>
</dbReference>
<evidence type="ECO:0000313" key="4">
    <source>
        <dbReference type="Proteomes" id="UP000241247"/>
    </source>
</evidence>
<dbReference type="InterPro" id="IPR015378">
    <property type="entry name" value="Transposase-like_Mu_C"/>
</dbReference>
<comment type="caution">
    <text evidence="3">The sequence shown here is derived from an EMBL/GenBank/DDBJ whole genome shotgun (WGS) entry which is preliminary data.</text>
</comment>
<evidence type="ECO:0000259" key="2">
    <source>
        <dbReference type="PROSITE" id="PS50994"/>
    </source>
</evidence>
<dbReference type="PROSITE" id="PS50994">
    <property type="entry name" value="INTEGRASE"/>
    <property type="match status" value="1"/>
</dbReference>
<feature type="region of interest" description="Disordered" evidence="1">
    <location>
        <begin position="685"/>
        <end position="715"/>
    </location>
</feature>
<dbReference type="SUPFAM" id="SSF53098">
    <property type="entry name" value="Ribonuclease H-like"/>
    <property type="match status" value="1"/>
</dbReference>
<dbReference type="RefSeq" id="WP_108001357.1">
    <property type="nucleotide sequence ID" value="NZ_JBHEEX010000025.1"/>
</dbReference>
<feature type="compositionally biased region" description="Acidic residues" evidence="1">
    <location>
        <begin position="701"/>
        <end position="715"/>
    </location>
</feature>
<dbReference type="InterPro" id="IPR012337">
    <property type="entry name" value="RNaseH-like_sf"/>
</dbReference>
<evidence type="ECO:0000256" key="1">
    <source>
        <dbReference type="SAM" id="MobiDB-lite"/>
    </source>
</evidence>
<organism evidence="3 4">
    <name type="scientific">Mycoplana dimorpha</name>
    <dbReference type="NCBI Taxonomy" id="28320"/>
    <lineage>
        <taxon>Bacteria</taxon>
        <taxon>Pseudomonadati</taxon>
        <taxon>Pseudomonadota</taxon>
        <taxon>Alphaproteobacteria</taxon>
        <taxon>Hyphomicrobiales</taxon>
        <taxon>Rhizobiaceae</taxon>
        <taxon>Mycoplana</taxon>
    </lineage>
</organism>
<dbReference type="Pfam" id="PF09299">
    <property type="entry name" value="Mu-transpos_C"/>
    <property type="match status" value="1"/>
</dbReference>
<dbReference type="AlphaFoldDB" id="A0A2T5BJA2"/>
<dbReference type="InterPro" id="IPR036397">
    <property type="entry name" value="RNaseH_sf"/>
</dbReference>
<dbReference type="Proteomes" id="UP000241247">
    <property type="component" value="Unassembled WGS sequence"/>
</dbReference>